<evidence type="ECO:0000313" key="1">
    <source>
        <dbReference type="EMBL" id="DAF96129.1"/>
    </source>
</evidence>
<proteinExistence type="predicted"/>
<reference evidence="1" key="1">
    <citation type="journal article" date="2021" name="Proc. Natl. Acad. Sci. U.S.A.">
        <title>A Catalog of Tens of Thousands of Viruses from Human Metagenomes Reveals Hidden Associations with Chronic Diseases.</title>
        <authorList>
            <person name="Tisza M.J."/>
            <person name="Buck C.B."/>
        </authorList>
    </citation>
    <scope>NUCLEOTIDE SEQUENCE</scope>
    <source>
        <strain evidence="1">CtG4L18</strain>
    </source>
</reference>
<protein>
    <submittedName>
        <fullName evidence="1">Uncharacterized protein</fullName>
    </submittedName>
</protein>
<dbReference type="EMBL" id="BK016114">
    <property type="protein sequence ID" value="DAF96129.1"/>
    <property type="molecule type" value="Genomic_DNA"/>
</dbReference>
<organism evidence="1">
    <name type="scientific">Podoviridae sp. ctG4L18</name>
    <dbReference type="NCBI Taxonomy" id="2825234"/>
    <lineage>
        <taxon>Viruses</taxon>
        <taxon>Duplodnaviria</taxon>
        <taxon>Heunggongvirae</taxon>
        <taxon>Uroviricota</taxon>
        <taxon>Caudoviricetes</taxon>
    </lineage>
</organism>
<sequence length="46" mass="5731">MRQSYRRLRMMLLMNARNLRQRQLSKIGFRERSDHEVRQQDILAEV</sequence>
<name>A0A8S5UNR3_9CAUD</name>
<accession>A0A8S5UNR3</accession>